<sequence>MSAAPHLRVALHAEWTKLRTAPGTVGLLLAVVATTVAIGALAAAATPCPATGCELDPTRLSLTGVQLGQAVVAILAVQAIGGEYGTGMVRVSLTAMPHRVAMLTAKAIILVSVVTAAAAVAVPASLLFGGLALPDGAEPPAGGGAVLRAAVGSVLYLALIALLSLGIATAARNAAAAVGLVLALLYVYPLVALAFADQDWQRRLEKLGPATAGLAVRATTGLDDLPIGPWKGLGVLAAWAAAALVTGALLLHRRDA</sequence>
<dbReference type="AlphaFoldDB" id="A0A6V8KUY5"/>
<keyword evidence="3" id="KW-1185">Reference proteome</keyword>
<protein>
    <submittedName>
        <fullName evidence="2">ABC transporter permease</fullName>
    </submittedName>
</protein>
<keyword evidence="1" id="KW-0812">Transmembrane</keyword>
<feature type="transmembrane region" description="Helical" evidence="1">
    <location>
        <begin position="65"/>
        <end position="86"/>
    </location>
</feature>
<feature type="transmembrane region" description="Helical" evidence="1">
    <location>
        <begin position="174"/>
        <end position="196"/>
    </location>
</feature>
<feature type="transmembrane region" description="Helical" evidence="1">
    <location>
        <begin position="232"/>
        <end position="251"/>
    </location>
</feature>
<comment type="caution">
    <text evidence="2">The sequence shown here is derived from an EMBL/GenBank/DDBJ whole genome shotgun (WGS) entry which is preliminary data.</text>
</comment>
<keyword evidence="1" id="KW-1133">Transmembrane helix</keyword>
<feature type="transmembrane region" description="Helical" evidence="1">
    <location>
        <begin position="145"/>
        <end position="167"/>
    </location>
</feature>
<accession>A0A6V8KUY5</accession>
<keyword evidence="1" id="KW-0472">Membrane</keyword>
<evidence type="ECO:0000313" key="2">
    <source>
        <dbReference type="EMBL" id="GFJ86528.1"/>
    </source>
</evidence>
<dbReference type="Proteomes" id="UP000482960">
    <property type="component" value="Unassembled WGS sequence"/>
</dbReference>
<reference evidence="2 3" key="2">
    <citation type="submission" date="2020-03" db="EMBL/GenBank/DDBJ databases">
        <authorList>
            <person name="Ichikawa N."/>
            <person name="Kimura A."/>
            <person name="Kitahashi Y."/>
            <person name="Uohara A."/>
        </authorList>
    </citation>
    <scope>NUCLEOTIDE SEQUENCE [LARGE SCALE GENOMIC DNA]</scope>
    <source>
        <strain evidence="2 3">NBRC 108638</strain>
    </source>
</reference>
<evidence type="ECO:0000313" key="3">
    <source>
        <dbReference type="Proteomes" id="UP000482960"/>
    </source>
</evidence>
<reference evidence="2 3" key="1">
    <citation type="submission" date="2020-03" db="EMBL/GenBank/DDBJ databases">
        <title>Whole genome shotgun sequence of Phytohabitans rumicis NBRC 108638.</title>
        <authorList>
            <person name="Komaki H."/>
            <person name="Tamura T."/>
        </authorList>
    </citation>
    <scope>NUCLEOTIDE SEQUENCE [LARGE SCALE GENOMIC DNA]</scope>
    <source>
        <strain evidence="2 3">NBRC 108638</strain>
    </source>
</reference>
<gene>
    <name evidence="2" type="ORF">Prum_001700</name>
</gene>
<proteinExistence type="predicted"/>
<evidence type="ECO:0000256" key="1">
    <source>
        <dbReference type="SAM" id="Phobius"/>
    </source>
</evidence>
<feature type="transmembrane region" description="Helical" evidence="1">
    <location>
        <begin position="25"/>
        <end position="45"/>
    </location>
</feature>
<feature type="transmembrane region" description="Helical" evidence="1">
    <location>
        <begin position="107"/>
        <end position="133"/>
    </location>
</feature>
<organism evidence="2 3">
    <name type="scientific">Phytohabitans rumicis</name>
    <dbReference type="NCBI Taxonomy" id="1076125"/>
    <lineage>
        <taxon>Bacteria</taxon>
        <taxon>Bacillati</taxon>
        <taxon>Actinomycetota</taxon>
        <taxon>Actinomycetes</taxon>
        <taxon>Micromonosporales</taxon>
        <taxon>Micromonosporaceae</taxon>
    </lineage>
</organism>
<name>A0A6V8KUY5_9ACTN</name>
<dbReference type="RefSeq" id="WP_246277552.1">
    <property type="nucleotide sequence ID" value="NZ_BAABJB010000008.1"/>
</dbReference>
<dbReference type="EMBL" id="BLPG01000001">
    <property type="protein sequence ID" value="GFJ86528.1"/>
    <property type="molecule type" value="Genomic_DNA"/>
</dbReference>